<proteinExistence type="predicted"/>
<keyword evidence="10" id="KW-1185">Reference proteome</keyword>
<evidence type="ECO:0000256" key="4">
    <source>
        <dbReference type="ARBA" id="ARBA00022927"/>
    </source>
</evidence>
<dbReference type="AlphaFoldDB" id="A0A1T4KIC3"/>
<evidence type="ECO:0000256" key="5">
    <source>
        <dbReference type="ARBA" id="ARBA00022989"/>
    </source>
</evidence>
<evidence type="ECO:0000256" key="2">
    <source>
        <dbReference type="ARBA" id="ARBA00022448"/>
    </source>
</evidence>
<keyword evidence="5 8" id="KW-1133">Transmembrane helix</keyword>
<dbReference type="Gene3D" id="1.20.5.1030">
    <property type="entry name" value="Preprotein translocase secy subunit"/>
    <property type="match status" value="1"/>
</dbReference>
<evidence type="ECO:0000256" key="1">
    <source>
        <dbReference type="ARBA" id="ARBA00004370"/>
    </source>
</evidence>
<dbReference type="NCBIfam" id="TIGR00964">
    <property type="entry name" value="secE_bact"/>
    <property type="match status" value="1"/>
</dbReference>
<evidence type="ECO:0000313" key="10">
    <source>
        <dbReference type="Proteomes" id="UP000243297"/>
    </source>
</evidence>
<comment type="subcellular location">
    <subcellularLocation>
        <location evidence="1">Membrane</location>
    </subcellularLocation>
</comment>
<evidence type="ECO:0000313" key="9">
    <source>
        <dbReference type="EMBL" id="SJZ42169.1"/>
    </source>
</evidence>
<keyword evidence="7 8" id="KW-0472">Membrane</keyword>
<evidence type="ECO:0000256" key="6">
    <source>
        <dbReference type="ARBA" id="ARBA00023010"/>
    </source>
</evidence>
<name>A0A1T4KIC3_9FIRM</name>
<dbReference type="GO" id="GO:0016020">
    <property type="term" value="C:membrane"/>
    <property type="evidence" value="ECO:0007669"/>
    <property type="project" value="UniProtKB-SubCell"/>
</dbReference>
<protein>
    <submittedName>
        <fullName evidence="9">Preprotein translocase, SecE subunit</fullName>
    </submittedName>
</protein>
<keyword evidence="6" id="KW-0811">Translocation</keyword>
<dbReference type="RefSeq" id="WP_200804735.1">
    <property type="nucleotide sequence ID" value="NZ_FUWY01000001.1"/>
</dbReference>
<accession>A0A1T4KIC3</accession>
<dbReference type="InterPro" id="IPR005807">
    <property type="entry name" value="SecE_bac"/>
</dbReference>
<dbReference type="InterPro" id="IPR038379">
    <property type="entry name" value="SecE_sf"/>
</dbReference>
<gene>
    <name evidence="9" type="ORF">SAMN02745191_0549</name>
</gene>
<dbReference type="GO" id="GO:0009306">
    <property type="term" value="P:protein secretion"/>
    <property type="evidence" value="ECO:0007669"/>
    <property type="project" value="InterPro"/>
</dbReference>
<reference evidence="10" key="1">
    <citation type="submission" date="2017-02" db="EMBL/GenBank/DDBJ databases">
        <authorList>
            <person name="Varghese N."/>
            <person name="Submissions S."/>
        </authorList>
    </citation>
    <scope>NUCLEOTIDE SEQUENCE [LARGE SCALE GENOMIC DNA]</scope>
    <source>
        <strain evidence="10">ATCC 25662</strain>
    </source>
</reference>
<sequence length="61" mass="6971">MLKWFSFSGISKEAKRVRWPKTKDLMSSTAEVLIFIVFFGAFFVGCEFLITFFLKLIGIGA</sequence>
<feature type="transmembrane region" description="Helical" evidence="8">
    <location>
        <begin position="32"/>
        <end position="54"/>
    </location>
</feature>
<keyword evidence="3 8" id="KW-0812">Transmembrane</keyword>
<dbReference type="Proteomes" id="UP000243297">
    <property type="component" value="Unassembled WGS sequence"/>
</dbReference>
<dbReference type="InterPro" id="IPR001901">
    <property type="entry name" value="Translocase_SecE/Sec61-g"/>
</dbReference>
<dbReference type="GO" id="GO:0008320">
    <property type="term" value="F:protein transmembrane transporter activity"/>
    <property type="evidence" value="ECO:0007669"/>
    <property type="project" value="InterPro"/>
</dbReference>
<keyword evidence="4" id="KW-0653">Protein transport</keyword>
<evidence type="ECO:0000256" key="7">
    <source>
        <dbReference type="ARBA" id="ARBA00023136"/>
    </source>
</evidence>
<keyword evidence="2" id="KW-0813">Transport</keyword>
<organism evidence="9 10">
    <name type="scientific">Anaerorhabdus furcosa</name>
    <dbReference type="NCBI Taxonomy" id="118967"/>
    <lineage>
        <taxon>Bacteria</taxon>
        <taxon>Bacillati</taxon>
        <taxon>Bacillota</taxon>
        <taxon>Erysipelotrichia</taxon>
        <taxon>Erysipelotrichales</taxon>
        <taxon>Erysipelotrichaceae</taxon>
        <taxon>Anaerorhabdus</taxon>
    </lineage>
</organism>
<dbReference type="GO" id="GO:0006605">
    <property type="term" value="P:protein targeting"/>
    <property type="evidence" value="ECO:0007669"/>
    <property type="project" value="InterPro"/>
</dbReference>
<dbReference type="STRING" id="118967.SAMN02745191_0549"/>
<dbReference type="Pfam" id="PF00584">
    <property type="entry name" value="SecE"/>
    <property type="match status" value="1"/>
</dbReference>
<dbReference type="GO" id="GO:0006886">
    <property type="term" value="P:intracellular protein transport"/>
    <property type="evidence" value="ECO:0007669"/>
    <property type="project" value="InterPro"/>
</dbReference>
<dbReference type="EMBL" id="FUWY01000001">
    <property type="protein sequence ID" value="SJZ42169.1"/>
    <property type="molecule type" value="Genomic_DNA"/>
</dbReference>
<evidence type="ECO:0000256" key="8">
    <source>
        <dbReference type="SAM" id="Phobius"/>
    </source>
</evidence>
<evidence type="ECO:0000256" key="3">
    <source>
        <dbReference type="ARBA" id="ARBA00022692"/>
    </source>
</evidence>